<dbReference type="EMBL" id="CP001619">
    <property type="protein sequence ID" value="ACT96469.1"/>
    <property type="molecule type" value="Genomic_DNA"/>
</dbReference>
<protein>
    <submittedName>
        <fullName evidence="7">Cytochrome c-related protein</fullName>
    </submittedName>
</protein>
<keyword evidence="1 4" id="KW-0349">Heme</keyword>
<evidence type="ECO:0000313" key="8">
    <source>
        <dbReference type="Proteomes" id="UP000002011"/>
    </source>
</evidence>
<feature type="transmembrane region" description="Helical" evidence="5">
    <location>
        <begin position="12"/>
        <end position="31"/>
    </location>
</feature>
<dbReference type="GO" id="GO:0009055">
    <property type="term" value="F:electron transfer activity"/>
    <property type="evidence" value="ECO:0007669"/>
    <property type="project" value="InterPro"/>
</dbReference>
<dbReference type="AlphaFoldDB" id="C6VTA5"/>
<evidence type="ECO:0000256" key="3">
    <source>
        <dbReference type="ARBA" id="ARBA00023004"/>
    </source>
</evidence>
<dbReference type="SUPFAM" id="SSF46626">
    <property type="entry name" value="Cytochrome c"/>
    <property type="match status" value="2"/>
</dbReference>
<dbReference type="Proteomes" id="UP000002011">
    <property type="component" value="Chromosome"/>
</dbReference>
<sequence>MKRKLIKWTLRIALGVTIPLAALLLYVQFSYRQKFSTAPTGIRASNSPEAIARGRYLVTGPGHCESCHAPDGTERLQTGSLKGLIGGLEIKLPFGIIYTPNLTPDKATGIGKYSDEVLASALRHSVKHDGTALIPFMSYNTMSDEDIAAVISYLRSIRPVPNDVPEHDLNILGKIVHRFALKPFQAGEAPPKSVVPDTTARYGKYLALSVGNCAGCHTNRGKTGDFIGAQFAGGYRMPAKTGTYGTPNLTPDPETGTIAQWSVTDFIKRFRQGALFPDSPMPWKSFGVLTDNDLKALYYFLQSLEPVKNAVPRYTPHDAD</sequence>
<evidence type="ECO:0000256" key="4">
    <source>
        <dbReference type="PROSITE-ProRule" id="PRU00433"/>
    </source>
</evidence>
<dbReference type="PANTHER" id="PTHR35008">
    <property type="entry name" value="BLL4482 PROTEIN-RELATED"/>
    <property type="match status" value="1"/>
</dbReference>
<keyword evidence="5" id="KW-0472">Membrane</keyword>
<proteinExistence type="predicted"/>
<dbReference type="STRING" id="471854.Dfer_5275"/>
<dbReference type="eggNOG" id="COG2010">
    <property type="taxonomic scope" value="Bacteria"/>
</dbReference>
<dbReference type="OrthoDB" id="9809720at2"/>
<accession>C6VTA5</accession>
<dbReference type="GO" id="GO:0046872">
    <property type="term" value="F:metal ion binding"/>
    <property type="evidence" value="ECO:0007669"/>
    <property type="project" value="UniProtKB-KW"/>
</dbReference>
<keyword evidence="3 4" id="KW-0408">Iron</keyword>
<evidence type="ECO:0000256" key="5">
    <source>
        <dbReference type="SAM" id="Phobius"/>
    </source>
</evidence>
<reference evidence="7 8" key="1">
    <citation type="journal article" date="2009" name="Stand. Genomic Sci.">
        <title>Complete genome sequence of Dyadobacter fermentans type strain (NS114).</title>
        <authorList>
            <person name="Lang E."/>
            <person name="Lapidus A."/>
            <person name="Chertkov O."/>
            <person name="Brettin T."/>
            <person name="Detter J.C."/>
            <person name="Han C."/>
            <person name="Copeland A."/>
            <person name="Glavina Del Rio T."/>
            <person name="Nolan M."/>
            <person name="Chen F."/>
            <person name="Lucas S."/>
            <person name="Tice H."/>
            <person name="Cheng J.F."/>
            <person name="Land M."/>
            <person name="Hauser L."/>
            <person name="Chang Y.J."/>
            <person name="Jeffries C.D."/>
            <person name="Kopitz M."/>
            <person name="Bruce D."/>
            <person name="Goodwin L."/>
            <person name="Pitluck S."/>
            <person name="Ovchinnikova G."/>
            <person name="Pati A."/>
            <person name="Ivanova N."/>
            <person name="Mavrommatis K."/>
            <person name="Chen A."/>
            <person name="Palaniappan K."/>
            <person name="Chain P."/>
            <person name="Bristow J."/>
            <person name="Eisen J.A."/>
            <person name="Markowitz V."/>
            <person name="Hugenholtz P."/>
            <person name="Goker M."/>
            <person name="Rohde M."/>
            <person name="Kyrpides N.C."/>
            <person name="Klenk H.P."/>
        </authorList>
    </citation>
    <scope>NUCLEOTIDE SEQUENCE [LARGE SCALE GENOMIC DNA]</scope>
    <source>
        <strain evidence="8">ATCC 700827 / DSM 18053 / CIP 107007 / KCTC 52180 / NS114</strain>
    </source>
</reference>
<dbReference type="RefSeq" id="WP_015814710.1">
    <property type="nucleotide sequence ID" value="NC_013037.1"/>
</dbReference>
<dbReference type="HOGENOM" id="CLU_923651_0_0_10"/>
<dbReference type="InterPro" id="IPR036909">
    <property type="entry name" value="Cyt_c-like_dom_sf"/>
</dbReference>
<keyword evidence="2 4" id="KW-0479">Metal-binding</keyword>
<dbReference type="Gene3D" id="1.10.760.10">
    <property type="entry name" value="Cytochrome c-like domain"/>
    <property type="match status" value="2"/>
</dbReference>
<keyword evidence="8" id="KW-1185">Reference proteome</keyword>
<dbReference type="PROSITE" id="PS51007">
    <property type="entry name" value="CYTC"/>
    <property type="match status" value="2"/>
</dbReference>
<evidence type="ECO:0000259" key="6">
    <source>
        <dbReference type="PROSITE" id="PS51007"/>
    </source>
</evidence>
<gene>
    <name evidence="7" type="ordered locus">Dfer_5275</name>
</gene>
<dbReference type="KEGG" id="dfe:Dfer_5275"/>
<feature type="domain" description="Cytochrome c" evidence="6">
    <location>
        <begin position="49"/>
        <end position="158"/>
    </location>
</feature>
<dbReference type="Pfam" id="PF00034">
    <property type="entry name" value="Cytochrom_C"/>
    <property type="match status" value="2"/>
</dbReference>
<organism evidence="7 8">
    <name type="scientific">Dyadobacter fermentans (strain ATCC 700827 / DSM 18053 / CIP 107007 / KCTC 52180 / NS114)</name>
    <dbReference type="NCBI Taxonomy" id="471854"/>
    <lineage>
        <taxon>Bacteria</taxon>
        <taxon>Pseudomonadati</taxon>
        <taxon>Bacteroidota</taxon>
        <taxon>Cytophagia</taxon>
        <taxon>Cytophagales</taxon>
        <taxon>Spirosomataceae</taxon>
        <taxon>Dyadobacter</taxon>
    </lineage>
</organism>
<evidence type="ECO:0000313" key="7">
    <source>
        <dbReference type="EMBL" id="ACT96469.1"/>
    </source>
</evidence>
<name>C6VTA5_DYAFD</name>
<dbReference type="InterPro" id="IPR009056">
    <property type="entry name" value="Cyt_c-like_dom"/>
</dbReference>
<keyword evidence="5" id="KW-1133">Transmembrane helix</keyword>
<dbReference type="GO" id="GO:0020037">
    <property type="term" value="F:heme binding"/>
    <property type="evidence" value="ECO:0007669"/>
    <property type="project" value="InterPro"/>
</dbReference>
<dbReference type="InterPro" id="IPR051459">
    <property type="entry name" value="Cytochrome_c-type_DH"/>
</dbReference>
<keyword evidence="5" id="KW-0812">Transmembrane</keyword>
<evidence type="ECO:0000256" key="2">
    <source>
        <dbReference type="ARBA" id="ARBA00022723"/>
    </source>
</evidence>
<feature type="domain" description="Cytochrome c" evidence="6">
    <location>
        <begin position="198"/>
        <end position="305"/>
    </location>
</feature>
<dbReference type="PANTHER" id="PTHR35008:SF8">
    <property type="entry name" value="ALCOHOL DEHYDROGENASE CYTOCHROME C SUBUNIT"/>
    <property type="match status" value="1"/>
</dbReference>
<evidence type="ECO:0000256" key="1">
    <source>
        <dbReference type="ARBA" id="ARBA00022617"/>
    </source>
</evidence>